<accession>A0A8S1TD80</accession>
<dbReference type="AlphaFoldDB" id="A0A8S1TD80"/>
<feature type="signal peptide" evidence="1">
    <location>
        <begin position="1"/>
        <end position="29"/>
    </location>
</feature>
<comment type="caution">
    <text evidence="2">The sequence shown here is derived from an EMBL/GenBank/DDBJ whole genome shotgun (WGS) entry which is preliminary data.</text>
</comment>
<sequence length="121" mass="14210">MGIEIFFCEGKLICVQVLLHLLIFQFNLKTKQFDNNQKVNSKSSKQCNSQFPQKWVTLKQILVSKNGSFVNLIKFDENWDQSIDFRKASIYGIVSEVAEDMITWDQKSLEIQVRQYIIEIK</sequence>
<protein>
    <submittedName>
        <fullName evidence="2">Uncharacterized protein</fullName>
    </submittedName>
</protein>
<name>A0A8S1TD80_PAROT</name>
<keyword evidence="3" id="KW-1185">Reference proteome</keyword>
<keyword evidence="1" id="KW-0732">Signal</keyword>
<organism evidence="2 3">
    <name type="scientific">Paramecium octaurelia</name>
    <dbReference type="NCBI Taxonomy" id="43137"/>
    <lineage>
        <taxon>Eukaryota</taxon>
        <taxon>Sar</taxon>
        <taxon>Alveolata</taxon>
        <taxon>Ciliophora</taxon>
        <taxon>Intramacronucleata</taxon>
        <taxon>Oligohymenophorea</taxon>
        <taxon>Peniculida</taxon>
        <taxon>Parameciidae</taxon>
        <taxon>Paramecium</taxon>
    </lineage>
</organism>
<evidence type="ECO:0000313" key="2">
    <source>
        <dbReference type="EMBL" id="CAD8149818.1"/>
    </source>
</evidence>
<proteinExistence type="predicted"/>
<gene>
    <name evidence="2" type="ORF">POCTA_138.1.T0230003</name>
</gene>
<reference evidence="2" key="1">
    <citation type="submission" date="2021-01" db="EMBL/GenBank/DDBJ databases">
        <authorList>
            <consortium name="Genoscope - CEA"/>
            <person name="William W."/>
        </authorList>
    </citation>
    <scope>NUCLEOTIDE SEQUENCE</scope>
</reference>
<feature type="chain" id="PRO_5035933025" evidence="1">
    <location>
        <begin position="30"/>
        <end position="121"/>
    </location>
</feature>
<evidence type="ECO:0000313" key="3">
    <source>
        <dbReference type="Proteomes" id="UP000683925"/>
    </source>
</evidence>
<dbReference type="Proteomes" id="UP000683925">
    <property type="component" value="Unassembled WGS sequence"/>
</dbReference>
<evidence type="ECO:0000256" key="1">
    <source>
        <dbReference type="SAM" id="SignalP"/>
    </source>
</evidence>
<dbReference type="EMBL" id="CAJJDP010000023">
    <property type="protein sequence ID" value="CAD8149818.1"/>
    <property type="molecule type" value="Genomic_DNA"/>
</dbReference>